<sequence>MFDIDITNDYISGSSNAPHILYLPTVLPETVVDSKDYIVLRFSSNGLGGLVVNIKGQNGSLNNGSQSIPSVNGDLDILTSGFGLRNLSVSNSSNYPTYLGSPNISSTPSDFTDSGPANKVGSPSISFVRLLDTSGLPVHNGRSAFVAKVKVSLNVEVGNFSEVLTVIPVSTF</sequence>
<protein>
    <submittedName>
        <fullName evidence="1">Uncharacterized protein</fullName>
    </submittedName>
</protein>
<dbReference type="EMBL" id="RFKV01000083">
    <property type="protein sequence ID" value="RMD76924.1"/>
    <property type="molecule type" value="Genomic_DNA"/>
</dbReference>
<gene>
    <name evidence="1" type="ORF">D6810_02575</name>
</gene>
<proteinExistence type="predicted"/>
<evidence type="ECO:0000313" key="2">
    <source>
        <dbReference type="Proteomes" id="UP000269410"/>
    </source>
</evidence>
<organism evidence="1 2">
    <name type="scientific">Candidatus Dojkabacteria bacterium</name>
    <dbReference type="NCBI Taxonomy" id="2099670"/>
    <lineage>
        <taxon>Bacteria</taxon>
        <taxon>Candidatus Dojkabacteria</taxon>
    </lineage>
</organism>
<comment type="caution">
    <text evidence="1">The sequence shown here is derived from an EMBL/GenBank/DDBJ whole genome shotgun (WGS) entry which is preliminary data.</text>
</comment>
<evidence type="ECO:0000313" key="1">
    <source>
        <dbReference type="EMBL" id="RMD76924.1"/>
    </source>
</evidence>
<reference evidence="1 2" key="1">
    <citation type="submission" date="2018-10" db="EMBL/GenBank/DDBJ databases">
        <title>Thermophilic Lithotrophy and Phototrophy in an Intertidal, Iron-rich, Geothermal Spring.</title>
        <authorList>
            <person name="Ward L.M."/>
            <person name="Idei A."/>
            <person name="Nakagawa M."/>
            <person name="Ueno Y."/>
            <person name="Fischer W."/>
            <person name="Mcglynn S.E."/>
        </authorList>
    </citation>
    <scope>NUCLEOTIDE SEQUENCE [LARGE SCALE GENOMIC DNA]</scope>
    <source>
        <strain evidence="1">J137</strain>
    </source>
</reference>
<name>A0A3M0YZP2_9BACT</name>
<accession>A0A3M0YZP2</accession>
<dbReference type="Proteomes" id="UP000269410">
    <property type="component" value="Unassembled WGS sequence"/>
</dbReference>
<dbReference type="AlphaFoldDB" id="A0A3M0YZP2"/>